<accession>A0A8J5QSS4</accession>
<feature type="non-terminal residue" evidence="6">
    <location>
        <position position="206"/>
    </location>
</feature>
<dbReference type="Proteomes" id="UP000729913">
    <property type="component" value="Unassembled WGS sequence"/>
</dbReference>
<evidence type="ECO:0000313" key="7">
    <source>
        <dbReference type="Proteomes" id="UP000729913"/>
    </source>
</evidence>
<evidence type="ECO:0000259" key="5">
    <source>
        <dbReference type="Pfam" id="PF00135"/>
    </source>
</evidence>
<name>A0A8J5QSS4_9HYME</name>
<dbReference type="PANTHER" id="PTHR11559">
    <property type="entry name" value="CARBOXYLESTERASE"/>
    <property type="match status" value="1"/>
</dbReference>
<dbReference type="EMBL" id="JAAOIC020000024">
    <property type="protein sequence ID" value="KAG8040078.1"/>
    <property type="molecule type" value="Genomic_DNA"/>
</dbReference>
<keyword evidence="4" id="KW-0378">Hydrolase</keyword>
<feature type="domain" description="Carboxylesterase type B" evidence="5">
    <location>
        <begin position="4"/>
        <end position="206"/>
    </location>
</feature>
<keyword evidence="7" id="KW-1185">Reference proteome</keyword>
<gene>
    <name evidence="6" type="ORF">G9C98_001194</name>
</gene>
<dbReference type="OrthoDB" id="19653at2759"/>
<keyword evidence="1" id="KW-0719">Serine esterase</keyword>
<evidence type="ECO:0000313" key="6">
    <source>
        <dbReference type="EMBL" id="KAG8040078.1"/>
    </source>
</evidence>
<comment type="similarity">
    <text evidence="4">Belongs to the type-B carboxylesterase/lipase family.</text>
</comment>
<dbReference type="InterPro" id="IPR019826">
    <property type="entry name" value="Carboxylesterase_B_AS"/>
</dbReference>
<protein>
    <recommendedName>
        <fullName evidence="4">Carboxylic ester hydrolase</fullName>
        <ecNumber evidence="4">3.1.1.-</ecNumber>
    </recommendedName>
</protein>
<dbReference type="AlphaFoldDB" id="A0A8J5QSS4"/>
<reference evidence="6" key="2">
    <citation type="submission" date="2021-04" db="EMBL/GenBank/DDBJ databases">
        <title>Genome-wide patterns of bracovirus chromosomal integration into multiple host tissues during parasitism.</title>
        <authorList>
            <person name="Chebbi M.A.C."/>
        </authorList>
    </citation>
    <scope>NUCLEOTIDE SEQUENCE</scope>
    <source>
        <tissue evidence="6">Whole body</tissue>
    </source>
</reference>
<reference evidence="6" key="1">
    <citation type="submission" date="2020-03" db="EMBL/GenBank/DDBJ databases">
        <authorList>
            <person name="Chebbi M.A."/>
            <person name="Drezen J.M."/>
        </authorList>
    </citation>
    <scope>NUCLEOTIDE SEQUENCE</scope>
    <source>
        <tissue evidence="6">Whole body</tissue>
    </source>
</reference>
<evidence type="ECO:0000256" key="3">
    <source>
        <dbReference type="ARBA" id="ARBA00023180"/>
    </source>
</evidence>
<dbReference type="GO" id="GO:0052689">
    <property type="term" value="F:carboxylic ester hydrolase activity"/>
    <property type="evidence" value="ECO:0007669"/>
    <property type="project" value="UniProtKB-KW"/>
</dbReference>
<organism evidence="6 7">
    <name type="scientific">Cotesia typhae</name>
    <dbReference type="NCBI Taxonomy" id="2053667"/>
    <lineage>
        <taxon>Eukaryota</taxon>
        <taxon>Metazoa</taxon>
        <taxon>Ecdysozoa</taxon>
        <taxon>Arthropoda</taxon>
        <taxon>Hexapoda</taxon>
        <taxon>Insecta</taxon>
        <taxon>Pterygota</taxon>
        <taxon>Neoptera</taxon>
        <taxon>Endopterygota</taxon>
        <taxon>Hymenoptera</taxon>
        <taxon>Apocrita</taxon>
        <taxon>Ichneumonoidea</taxon>
        <taxon>Braconidae</taxon>
        <taxon>Microgastrinae</taxon>
        <taxon>Cotesia</taxon>
    </lineage>
</organism>
<dbReference type="InterPro" id="IPR019819">
    <property type="entry name" value="Carboxylesterase_B_CS"/>
</dbReference>
<evidence type="ECO:0000256" key="4">
    <source>
        <dbReference type="RuleBase" id="RU361235"/>
    </source>
</evidence>
<dbReference type="InterPro" id="IPR050309">
    <property type="entry name" value="Type-B_Carboxylest/Lipase"/>
</dbReference>
<sequence length="206" mass="22858">MTKPVKTNIGLVQGKIVNTIGKKLQYSSFLGIPYAKPPVGYRRFQPPEYVDAWKDIYQATQEKNICLQKNPVNEFPMGNEDCLYLNVYTPKVDLIDIRLRAVMIWIHGGSFDSGSSSPELYGPDFLIEDDVVVVAMNYRLGPLGFLSLNHSNATGNAGLKDQNLAMKWVQQNIEHFGGDPMKVTIFGQSAGSVATLYHVLSDQSNG</sequence>
<proteinExistence type="inferred from homology"/>
<dbReference type="InterPro" id="IPR002018">
    <property type="entry name" value="CarbesteraseB"/>
</dbReference>
<dbReference type="Pfam" id="PF00135">
    <property type="entry name" value="COesterase"/>
    <property type="match status" value="1"/>
</dbReference>
<evidence type="ECO:0000256" key="1">
    <source>
        <dbReference type="ARBA" id="ARBA00022487"/>
    </source>
</evidence>
<evidence type="ECO:0000256" key="2">
    <source>
        <dbReference type="ARBA" id="ARBA00023157"/>
    </source>
</evidence>
<dbReference type="PROSITE" id="PS00941">
    <property type="entry name" value="CARBOXYLESTERASE_B_2"/>
    <property type="match status" value="1"/>
</dbReference>
<keyword evidence="3" id="KW-0325">Glycoprotein</keyword>
<dbReference type="EC" id="3.1.1.-" evidence="4"/>
<dbReference type="PROSITE" id="PS00122">
    <property type="entry name" value="CARBOXYLESTERASE_B_1"/>
    <property type="match status" value="1"/>
</dbReference>
<keyword evidence="2" id="KW-1015">Disulfide bond</keyword>
<comment type="caution">
    <text evidence="6">The sequence shown here is derived from an EMBL/GenBank/DDBJ whole genome shotgun (WGS) entry which is preliminary data.</text>
</comment>